<dbReference type="Pfam" id="PF01594">
    <property type="entry name" value="AI-2E_transport"/>
    <property type="match status" value="1"/>
</dbReference>
<feature type="transmembrane region" description="Helical" evidence="8">
    <location>
        <begin position="30"/>
        <end position="47"/>
    </location>
</feature>
<feature type="transmembrane region" description="Helical" evidence="8">
    <location>
        <begin position="291"/>
        <end position="312"/>
    </location>
</feature>
<keyword evidence="3 8" id="KW-0812">Transmembrane</keyword>
<keyword evidence="5 8" id="KW-0472">Membrane</keyword>
<feature type="transmembrane region" description="Helical" evidence="8">
    <location>
        <begin position="53"/>
        <end position="71"/>
    </location>
</feature>
<evidence type="ECO:0000256" key="4">
    <source>
        <dbReference type="ARBA" id="ARBA00022989"/>
    </source>
</evidence>
<evidence type="ECO:0000256" key="5">
    <source>
        <dbReference type="ARBA" id="ARBA00023136"/>
    </source>
</evidence>
<evidence type="ECO:0000313" key="10">
    <source>
        <dbReference type="Proteomes" id="UP000218899"/>
    </source>
</evidence>
<gene>
    <name evidence="9" type="ORF">SVA_2287</name>
</gene>
<name>A0A1B4VE12_9GAMM</name>
<dbReference type="KEGG" id="sva:SVA_2287"/>
<dbReference type="GO" id="GO:0055085">
    <property type="term" value="P:transmembrane transport"/>
    <property type="evidence" value="ECO:0007669"/>
    <property type="project" value="TreeGrafter"/>
</dbReference>
<keyword evidence="6" id="KW-0175">Coiled coil</keyword>
<dbReference type="EMBL" id="AP014936">
    <property type="protein sequence ID" value="BAU48837.1"/>
    <property type="molecule type" value="Genomic_DNA"/>
</dbReference>
<evidence type="ECO:0000256" key="3">
    <source>
        <dbReference type="ARBA" id="ARBA00022692"/>
    </source>
</evidence>
<comment type="subcellular location">
    <subcellularLocation>
        <location evidence="1">Membrane</location>
        <topology evidence="1">Multi-pass membrane protein</topology>
    </subcellularLocation>
</comment>
<feature type="transmembrane region" description="Helical" evidence="8">
    <location>
        <begin position="83"/>
        <end position="103"/>
    </location>
</feature>
<organism evidence="9 10">
    <name type="scientific">Sulfurifustis variabilis</name>
    <dbReference type="NCBI Taxonomy" id="1675686"/>
    <lineage>
        <taxon>Bacteria</taxon>
        <taxon>Pseudomonadati</taxon>
        <taxon>Pseudomonadota</taxon>
        <taxon>Gammaproteobacteria</taxon>
        <taxon>Acidiferrobacterales</taxon>
        <taxon>Acidiferrobacteraceae</taxon>
        <taxon>Sulfurifustis</taxon>
    </lineage>
</organism>
<dbReference type="PANTHER" id="PTHR21716:SF16">
    <property type="entry name" value="BLL1467 PROTEIN"/>
    <property type="match status" value="1"/>
</dbReference>
<dbReference type="AlphaFoldDB" id="A0A1B4VE12"/>
<feature type="transmembrane region" description="Helical" evidence="8">
    <location>
        <begin position="252"/>
        <end position="279"/>
    </location>
</feature>
<proteinExistence type="inferred from homology"/>
<reference evidence="9 10" key="1">
    <citation type="submission" date="2015-08" db="EMBL/GenBank/DDBJ databases">
        <title>Complete genome sequence of Sulfurifustis variabilis.</title>
        <authorList>
            <person name="Miura A."/>
            <person name="Kojima H."/>
            <person name="Fukui M."/>
        </authorList>
    </citation>
    <scope>NUCLEOTIDE SEQUENCE [LARGE SCALE GENOMIC DNA]</scope>
    <source>
        <strain evidence="10">skN76</strain>
    </source>
</reference>
<feature type="transmembrane region" description="Helical" evidence="8">
    <location>
        <begin position="169"/>
        <end position="187"/>
    </location>
</feature>
<dbReference type="PANTHER" id="PTHR21716">
    <property type="entry name" value="TRANSMEMBRANE PROTEIN"/>
    <property type="match status" value="1"/>
</dbReference>
<dbReference type="InterPro" id="IPR002549">
    <property type="entry name" value="AI-2E-like"/>
</dbReference>
<feature type="coiled-coil region" evidence="6">
    <location>
        <begin position="118"/>
        <end position="148"/>
    </location>
</feature>
<comment type="similarity">
    <text evidence="2">Belongs to the autoinducer-2 exporter (AI-2E) (TC 2.A.86) family.</text>
</comment>
<dbReference type="GO" id="GO:0016020">
    <property type="term" value="C:membrane"/>
    <property type="evidence" value="ECO:0007669"/>
    <property type="project" value="UniProtKB-SubCell"/>
</dbReference>
<evidence type="ECO:0000256" key="2">
    <source>
        <dbReference type="ARBA" id="ARBA00009773"/>
    </source>
</evidence>
<evidence type="ECO:0000313" key="9">
    <source>
        <dbReference type="EMBL" id="BAU48837.1"/>
    </source>
</evidence>
<feature type="region of interest" description="Disordered" evidence="7">
    <location>
        <begin position="1"/>
        <end position="20"/>
    </location>
</feature>
<keyword evidence="4 8" id="KW-1133">Transmembrane helix</keyword>
<sequence>MTSRDGGGTNDSAGKSARVHHDARSGDDRVRGWVLTALFVLAVFYTLYLTRDLTLPIVLALLLALLLLPLVRWLRLLRLPAPVAAALVVFALLGGLAYIVLALSEPASAWLQKAPQIMGELERKLRPIKQKVEEVEKAAQQVERATGAERGRTVEVRGTGLRDMVLARIQQLLGGGLVMFFLLYFLLSTGDGLRARLASLASSNEGRANVLEIAHRVERAISSYLSTVTLINAGLGLLTALLMYLLGMPNPALWGALAALLNFIPYIGALTTTVVLAIVAMLTFDELGRALLVPGAFLILTSLEGQVVTPLLLGKQLELNPVVIFLGLIFWGWLWGVVGALLAVPILVALKIACDHVRLLQPLGHVLAR</sequence>
<evidence type="ECO:0000256" key="8">
    <source>
        <dbReference type="SAM" id="Phobius"/>
    </source>
</evidence>
<feature type="transmembrane region" description="Helical" evidence="8">
    <location>
        <begin position="324"/>
        <end position="350"/>
    </location>
</feature>
<accession>A0A1B4VE12</accession>
<dbReference type="Proteomes" id="UP000218899">
    <property type="component" value="Chromosome"/>
</dbReference>
<evidence type="ECO:0000256" key="7">
    <source>
        <dbReference type="SAM" id="MobiDB-lite"/>
    </source>
</evidence>
<protein>
    <submittedName>
        <fullName evidence="9">Membrane protein</fullName>
    </submittedName>
</protein>
<evidence type="ECO:0000256" key="1">
    <source>
        <dbReference type="ARBA" id="ARBA00004141"/>
    </source>
</evidence>
<evidence type="ECO:0000256" key="6">
    <source>
        <dbReference type="SAM" id="Coils"/>
    </source>
</evidence>
<keyword evidence="10" id="KW-1185">Reference proteome</keyword>
<feature type="transmembrane region" description="Helical" evidence="8">
    <location>
        <begin position="224"/>
        <end position="246"/>
    </location>
</feature>